<feature type="region of interest" description="Disordered" evidence="9">
    <location>
        <begin position="325"/>
        <end position="372"/>
    </location>
</feature>
<dbReference type="EMBL" id="CP111014">
    <property type="protein sequence ID" value="WAQ99974.1"/>
    <property type="molecule type" value="Genomic_DNA"/>
</dbReference>
<feature type="compositionally biased region" description="Basic and acidic residues" evidence="9">
    <location>
        <begin position="130"/>
        <end position="151"/>
    </location>
</feature>
<organism evidence="11 12">
    <name type="scientific">Mya arenaria</name>
    <name type="common">Soft-shell clam</name>
    <dbReference type="NCBI Taxonomy" id="6604"/>
    <lineage>
        <taxon>Eukaryota</taxon>
        <taxon>Metazoa</taxon>
        <taxon>Spiralia</taxon>
        <taxon>Lophotrochozoa</taxon>
        <taxon>Mollusca</taxon>
        <taxon>Bivalvia</taxon>
        <taxon>Autobranchia</taxon>
        <taxon>Heteroconchia</taxon>
        <taxon>Euheterodonta</taxon>
        <taxon>Imparidentia</taxon>
        <taxon>Neoheterodontei</taxon>
        <taxon>Myida</taxon>
        <taxon>Myoidea</taxon>
        <taxon>Myidae</taxon>
        <taxon>Mya</taxon>
    </lineage>
</organism>
<dbReference type="InterPro" id="IPR042036">
    <property type="entry name" value="RRP8_N"/>
</dbReference>
<keyword evidence="4" id="KW-0698">rRNA processing</keyword>
<evidence type="ECO:0000256" key="9">
    <source>
        <dbReference type="SAM" id="MobiDB-lite"/>
    </source>
</evidence>
<feature type="compositionally biased region" description="Basic and acidic residues" evidence="9">
    <location>
        <begin position="338"/>
        <end position="372"/>
    </location>
</feature>
<evidence type="ECO:0000256" key="1">
    <source>
        <dbReference type="ARBA" id="ARBA00004604"/>
    </source>
</evidence>
<reference evidence="11" key="1">
    <citation type="submission" date="2022-11" db="EMBL/GenBank/DDBJ databases">
        <title>Centuries of genome instability and evolution in soft-shell clam transmissible cancer (bioRxiv).</title>
        <authorList>
            <person name="Hart S.F.M."/>
            <person name="Yonemitsu M.A."/>
            <person name="Giersch R.M."/>
            <person name="Beal B.F."/>
            <person name="Arriagada G."/>
            <person name="Davis B.W."/>
            <person name="Ostrander E.A."/>
            <person name="Goff S.P."/>
            <person name="Metzger M.J."/>
        </authorList>
    </citation>
    <scope>NUCLEOTIDE SEQUENCE</scope>
    <source>
        <strain evidence="11">MELC-2E11</strain>
        <tissue evidence="11">Siphon/mantle</tissue>
    </source>
</reference>
<evidence type="ECO:0000313" key="11">
    <source>
        <dbReference type="EMBL" id="WAQ99974.1"/>
    </source>
</evidence>
<keyword evidence="6" id="KW-0808">Transferase</keyword>
<keyword evidence="10" id="KW-0472">Membrane</keyword>
<comment type="similarity">
    <text evidence="2">Belongs to the methyltransferase superfamily. RRP8 family.</text>
</comment>
<feature type="compositionally biased region" description="Polar residues" evidence="9">
    <location>
        <begin position="232"/>
        <end position="250"/>
    </location>
</feature>
<dbReference type="Pfam" id="PF05148">
    <property type="entry name" value="Methyltransf_8"/>
    <property type="match status" value="1"/>
</dbReference>
<keyword evidence="12" id="KW-1185">Reference proteome</keyword>
<dbReference type="InterPro" id="IPR007823">
    <property type="entry name" value="RRP8"/>
</dbReference>
<feature type="region of interest" description="Disordered" evidence="9">
    <location>
        <begin position="29"/>
        <end position="312"/>
    </location>
</feature>
<keyword evidence="5" id="KW-0489">Methyltransferase</keyword>
<sequence>MDFECESWDVSGEAEQLASNLFEKSAQRLNKAKKRKHRDVASSDHPAVVGANTVMGSKKEKIKNDSTAQTGIVKTENKNHEMNKNSSVKTKIGINPGLKLGKSTGKRYVEDTGDKSGCSPEKKMKKKKNDHNGINKKSSEDGDTSTKDDTNAHLSMPSQGKMKKKKQKKINEMEASSDEKQKDASKNSNSLNSSQETSQVNHLETESTEHNSSKTKRKRKCKKNKFKDYSKDNSQTNSGSESTLKLSVQENLEKSETKDAIKDKDASAHSKTVNGSSEPKKPKKKKKKNVDKNEGISKPVDTTGSQSGKTKPKFDIVKLNALLSAKGQGAQSSSNKSENIEGKFSKNISHNESDKRITEANMKESKSGEKTLLEKSRDRLSAARFRYLNEQLYTSTGKEALDLFKKDRDAFSVYHEGFQGQVEKWPTNPVDIIIKQIKSKPKKLVIADFGCGDAKIAQSVANKVHSFDLVALNDHVTVCDMSKVPLDPGSVDIAVFCLSLMGTNLSSYLREANRILKHSGTLLVAEVTSRFDNPGRFVLQVEKMGFKVRKQDNSNKMFVLMDFMKTSPVKSGNTEDIKLKPCVYKKRYIRAYYMSISSPSPSAAWRISASLSCVLLMAMMGLIAALRLGKIRGNMISCEASSCLIR</sequence>
<dbReference type="PANTHER" id="PTHR12787">
    <property type="entry name" value="RIBOSOMAL RNA-PROCESSING PROTEIN 8"/>
    <property type="match status" value="1"/>
</dbReference>
<dbReference type="InterPro" id="IPR029063">
    <property type="entry name" value="SAM-dependent_MTases_sf"/>
</dbReference>
<dbReference type="PANTHER" id="PTHR12787:SF0">
    <property type="entry name" value="RIBOSOMAL RNA-PROCESSING PROTEIN 8"/>
    <property type="match status" value="1"/>
</dbReference>
<dbReference type="Gene3D" id="3.40.50.150">
    <property type="entry name" value="Vaccinia Virus protein VP39"/>
    <property type="match status" value="1"/>
</dbReference>
<evidence type="ECO:0000256" key="5">
    <source>
        <dbReference type="ARBA" id="ARBA00022603"/>
    </source>
</evidence>
<keyword evidence="10" id="KW-1133">Transmembrane helix</keyword>
<evidence type="ECO:0000256" key="2">
    <source>
        <dbReference type="ARBA" id="ARBA00006301"/>
    </source>
</evidence>
<accession>A0ABY7DQJ7</accession>
<dbReference type="SUPFAM" id="SSF53335">
    <property type="entry name" value="S-adenosyl-L-methionine-dependent methyltransferases"/>
    <property type="match status" value="1"/>
</dbReference>
<comment type="subcellular location">
    <subcellularLocation>
        <location evidence="1">Nucleus</location>
        <location evidence="1">Nucleolus</location>
    </subcellularLocation>
</comment>
<dbReference type="Gene3D" id="1.10.10.2150">
    <property type="entry name" value="Ribosomal RNA-processing protein 8, N-terminal domain"/>
    <property type="match status" value="1"/>
</dbReference>
<feature type="compositionally biased region" description="Basic and acidic residues" evidence="9">
    <location>
        <begin position="251"/>
        <end position="268"/>
    </location>
</feature>
<dbReference type="Proteomes" id="UP001164746">
    <property type="component" value="Chromosome 3"/>
</dbReference>
<feature type="compositionally biased region" description="Basic and acidic residues" evidence="9">
    <location>
        <begin position="169"/>
        <end position="185"/>
    </location>
</feature>
<name>A0ABY7DQJ7_MYAAR</name>
<evidence type="ECO:0000256" key="7">
    <source>
        <dbReference type="ARBA" id="ARBA00022691"/>
    </source>
</evidence>
<proteinExistence type="inferred from homology"/>
<evidence type="ECO:0000256" key="10">
    <source>
        <dbReference type="SAM" id="Phobius"/>
    </source>
</evidence>
<gene>
    <name evidence="11" type="ORF">MAR_024347</name>
</gene>
<feature type="compositionally biased region" description="Basic and acidic residues" evidence="9">
    <location>
        <begin position="203"/>
        <end position="212"/>
    </location>
</feature>
<keyword evidence="7" id="KW-0949">S-adenosyl-L-methionine</keyword>
<evidence type="ECO:0000256" key="4">
    <source>
        <dbReference type="ARBA" id="ARBA00022552"/>
    </source>
</evidence>
<evidence type="ECO:0000256" key="3">
    <source>
        <dbReference type="ARBA" id="ARBA00020203"/>
    </source>
</evidence>
<evidence type="ECO:0000256" key="8">
    <source>
        <dbReference type="ARBA" id="ARBA00023242"/>
    </source>
</evidence>
<protein>
    <recommendedName>
        <fullName evidence="3">Ribosomal RNA-processing protein 8</fullName>
    </recommendedName>
</protein>
<evidence type="ECO:0000256" key="6">
    <source>
        <dbReference type="ARBA" id="ARBA00022679"/>
    </source>
</evidence>
<evidence type="ECO:0000313" key="12">
    <source>
        <dbReference type="Proteomes" id="UP001164746"/>
    </source>
</evidence>
<feature type="compositionally biased region" description="Polar residues" evidence="9">
    <location>
        <begin position="300"/>
        <end position="309"/>
    </location>
</feature>
<feature type="compositionally biased region" description="Polar residues" evidence="9">
    <location>
        <begin position="186"/>
        <end position="202"/>
    </location>
</feature>
<keyword evidence="8" id="KW-0539">Nucleus</keyword>
<feature type="compositionally biased region" description="Basic residues" evidence="9">
    <location>
        <begin position="213"/>
        <end position="225"/>
    </location>
</feature>
<feature type="transmembrane region" description="Helical" evidence="10">
    <location>
        <begin position="603"/>
        <end position="626"/>
    </location>
</feature>
<keyword evidence="10" id="KW-0812">Transmembrane</keyword>